<evidence type="ECO:0000313" key="2">
    <source>
        <dbReference type="EMBL" id="KAL0063161.1"/>
    </source>
</evidence>
<dbReference type="EMBL" id="JBBXMP010000087">
    <property type="protein sequence ID" value="KAL0063161.1"/>
    <property type="molecule type" value="Genomic_DNA"/>
</dbReference>
<gene>
    <name evidence="2" type="ORF">AAF712_009955</name>
</gene>
<feature type="transmembrane region" description="Helical" evidence="1">
    <location>
        <begin position="168"/>
        <end position="189"/>
    </location>
</feature>
<keyword evidence="3" id="KW-1185">Reference proteome</keyword>
<proteinExistence type="predicted"/>
<accession>A0ABR2ZNN3</accession>
<name>A0ABR2ZNN3_9AGAR</name>
<protein>
    <submittedName>
        <fullName evidence="2">Uncharacterized protein</fullName>
    </submittedName>
</protein>
<keyword evidence="1" id="KW-0472">Membrane</keyword>
<sequence>MSSSTRTTIPGLGYLSGKAIKRLGEAVLNGVDNVVVNRQLGRIEASVKTDNAWHEDTPSPEVKQMCRVLLEFSHPEYPFSIRTRALRVIMTLIGSMKFIGLAAALVNLNSMPQTQTHLYDVLDCLWDSKLSENAFKREAEAGDEATRKKISALRSAGYESYVASSPQAHTSILLLSSPFVLYLTLIAVLGDTKYTHIILSEQLDIVRFLRFLGLFDENRGRTDIVAGRLFMQVLQLRLAPTPDDDESSLKTVVKNAISSVKREVHGHIGVLSSALPPIPAYTYLVFLQSLHASHLLPVQSAEQPENSIEPT</sequence>
<reference evidence="2 3" key="1">
    <citation type="submission" date="2024-05" db="EMBL/GenBank/DDBJ databases">
        <title>A draft genome resource for the thread blight pathogen Marasmius tenuissimus strain MS-2.</title>
        <authorList>
            <person name="Yulfo-Soto G.E."/>
            <person name="Baruah I.K."/>
            <person name="Amoako-Attah I."/>
            <person name="Bukari Y."/>
            <person name="Meinhardt L.W."/>
            <person name="Bailey B.A."/>
            <person name="Cohen S.P."/>
        </authorList>
    </citation>
    <scope>NUCLEOTIDE SEQUENCE [LARGE SCALE GENOMIC DNA]</scope>
    <source>
        <strain evidence="2 3">MS-2</strain>
    </source>
</reference>
<evidence type="ECO:0000256" key="1">
    <source>
        <dbReference type="SAM" id="Phobius"/>
    </source>
</evidence>
<dbReference type="Proteomes" id="UP001437256">
    <property type="component" value="Unassembled WGS sequence"/>
</dbReference>
<evidence type="ECO:0000313" key="3">
    <source>
        <dbReference type="Proteomes" id="UP001437256"/>
    </source>
</evidence>
<keyword evidence="1" id="KW-0812">Transmembrane</keyword>
<keyword evidence="1" id="KW-1133">Transmembrane helix</keyword>
<organism evidence="2 3">
    <name type="scientific">Marasmius tenuissimus</name>
    <dbReference type="NCBI Taxonomy" id="585030"/>
    <lineage>
        <taxon>Eukaryota</taxon>
        <taxon>Fungi</taxon>
        <taxon>Dikarya</taxon>
        <taxon>Basidiomycota</taxon>
        <taxon>Agaricomycotina</taxon>
        <taxon>Agaricomycetes</taxon>
        <taxon>Agaricomycetidae</taxon>
        <taxon>Agaricales</taxon>
        <taxon>Marasmiineae</taxon>
        <taxon>Marasmiaceae</taxon>
        <taxon>Marasmius</taxon>
    </lineage>
</organism>
<feature type="transmembrane region" description="Helical" evidence="1">
    <location>
        <begin position="88"/>
        <end position="108"/>
    </location>
</feature>
<comment type="caution">
    <text evidence="2">The sequence shown here is derived from an EMBL/GenBank/DDBJ whole genome shotgun (WGS) entry which is preliminary data.</text>
</comment>